<dbReference type="OMA" id="TLEVTHK"/>
<name>A0A914BHS3_PATMI</name>
<dbReference type="GO" id="GO:0030488">
    <property type="term" value="P:tRNA methylation"/>
    <property type="evidence" value="ECO:0007669"/>
    <property type="project" value="InterPro"/>
</dbReference>
<dbReference type="EnsemblMetazoa" id="XM_038219895.1">
    <property type="protein sequence ID" value="XP_038075823.1"/>
    <property type="gene ID" value="LOC119743477"/>
</dbReference>
<evidence type="ECO:0000256" key="7">
    <source>
        <dbReference type="SAM" id="MobiDB-lite"/>
    </source>
</evidence>
<dbReference type="GeneID" id="119743477"/>
<proteinExistence type="predicted"/>
<evidence type="ECO:0000256" key="4">
    <source>
        <dbReference type="ARBA" id="ARBA00022691"/>
    </source>
</evidence>
<dbReference type="Proteomes" id="UP000887568">
    <property type="component" value="Unplaced"/>
</dbReference>
<dbReference type="PROSITE" id="PS51620">
    <property type="entry name" value="SAM_TRM61"/>
    <property type="match status" value="1"/>
</dbReference>
<feature type="domain" description="TR61B FKBP-like" evidence="9">
    <location>
        <begin position="261"/>
        <end position="315"/>
    </location>
</feature>
<organism evidence="10 11">
    <name type="scientific">Patiria miniata</name>
    <name type="common">Bat star</name>
    <name type="synonym">Asterina miniata</name>
    <dbReference type="NCBI Taxonomy" id="46514"/>
    <lineage>
        <taxon>Eukaryota</taxon>
        <taxon>Metazoa</taxon>
        <taxon>Echinodermata</taxon>
        <taxon>Eleutherozoa</taxon>
        <taxon>Asterozoa</taxon>
        <taxon>Asteroidea</taxon>
        <taxon>Valvatacea</taxon>
        <taxon>Valvatida</taxon>
        <taxon>Asterinidae</taxon>
        <taxon>Patiria</taxon>
    </lineage>
</organism>
<dbReference type="PANTHER" id="PTHR12133">
    <property type="entry name" value="TRNA (ADENINE(58)-N(1))-METHYLTRANSFERASE"/>
    <property type="match status" value="1"/>
</dbReference>
<evidence type="ECO:0000256" key="3">
    <source>
        <dbReference type="ARBA" id="ARBA00022679"/>
    </source>
</evidence>
<dbReference type="GO" id="GO:0031515">
    <property type="term" value="C:tRNA (m1A) methyltransferase complex"/>
    <property type="evidence" value="ECO:0007669"/>
    <property type="project" value="InterPro"/>
</dbReference>
<evidence type="ECO:0000259" key="9">
    <source>
        <dbReference type="Pfam" id="PF21985"/>
    </source>
</evidence>
<dbReference type="GO" id="GO:0005739">
    <property type="term" value="C:mitochondrion"/>
    <property type="evidence" value="ECO:0007669"/>
    <property type="project" value="TreeGrafter"/>
</dbReference>
<feature type="compositionally biased region" description="Basic and acidic residues" evidence="7">
    <location>
        <begin position="228"/>
        <end position="243"/>
    </location>
</feature>
<dbReference type="PANTHER" id="PTHR12133:SF1">
    <property type="entry name" value="TRNA (ADENINE(58)-N(1))-METHYLTRANSFERASE, MITOCHONDRIAL"/>
    <property type="match status" value="1"/>
</dbReference>
<sequence>MDYACMMHACNKTIIMMMETPFLVQHSLLRHDCQKVIQRFFRKSLEQWPVMTGRQPCGVSRPVLLAVRTTCTSERADISTGTLPQIGWHFNRAHVLQRHRDVLKHLCLCVPNSNTFKFCNHPYSIKTVLNKCSSWGSCFQSRNFTETKSDGNESADGETRSKEGMSYLEARRRGLHAGRRSLSPTERLDQMMGVETSNGQLDSKTTTQSKSEFQSKDQEKSGGNNAFDRAESDASVRDVDRGSEGINKPGRFQDNPPMVDGEMVLAVRENFKRHEYLYRMFPLNANKDFSSKFGTISHADLVGHPAGKTFTTDLGIDVLIRRPSLEEFVLYMKRIPVISYPKDCCTMLMMIDASQGDVILEAGAGSGAMTLFLSRAVGPGGCVHSFEAKPEHLKRAAKNVKQWASSWNICHPWQPWPENVSFHSGTLQSCHKDLDPALLVDGAVIDMERPHEAMPVLAARLKSGKAAALYVANITQIVEAAEFLRVHSLPLTIEKTLEVTHKVWLVHQARRHSGISLAETTLHTDMDYQSDQSASDEFEDPSSSYIKDHIPKYIARPHNEQPRHSAFLVKVRKIESAAPTYKL</sequence>
<evidence type="ECO:0000256" key="1">
    <source>
        <dbReference type="ARBA" id="ARBA00012796"/>
    </source>
</evidence>
<evidence type="ECO:0000256" key="6">
    <source>
        <dbReference type="ARBA" id="ARBA00048481"/>
    </source>
</evidence>
<dbReference type="EC" id="2.1.1.220" evidence="1"/>
<keyword evidence="11" id="KW-1185">Reference proteome</keyword>
<feature type="region of interest" description="Disordered" evidence="7">
    <location>
        <begin position="146"/>
        <end position="257"/>
    </location>
</feature>
<feature type="compositionally biased region" description="Basic and acidic residues" evidence="7">
    <location>
        <begin position="146"/>
        <end position="163"/>
    </location>
</feature>
<evidence type="ECO:0000313" key="11">
    <source>
        <dbReference type="Proteomes" id="UP000887568"/>
    </source>
</evidence>
<comment type="catalytic activity">
    <reaction evidence="6">
        <text>an adenosine in mRNA + S-adenosyl-L-methionine = an N(1)-methyladenosine in mRNA + S-adenosyl-L-homocysteine + H(+)</text>
        <dbReference type="Rhea" id="RHEA:55392"/>
        <dbReference type="Rhea" id="RHEA-COMP:12414"/>
        <dbReference type="Rhea" id="RHEA-COMP:12415"/>
        <dbReference type="ChEBI" id="CHEBI:15378"/>
        <dbReference type="ChEBI" id="CHEBI:57856"/>
        <dbReference type="ChEBI" id="CHEBI:59789"/>
        <dbReference type="ChEBI" id="CHEBI:74411"/>
        <dbReference type="ChEBI" id="CHEBI:74491"/>
    </reaction>
</comment>
<dbReference type="InterPro" id="IPR054151">
    <property type="entry name" value="TR61B_FKBP-like"/>
</dbReference>
<keyword evidence="3" id="KW-0808">Transferase</keyword>
<dbReference type="InterPro" id="IPR049470">
    <property type="entry name" value="TRM61_C"/>
</dbReference>
<accession>A0A914BHS3</accession>
<dbReference type="InterPro" id="IPR029063">
    <property type="entry name" value="SAM-dependent_MTases_sf"/>
</dbReference>
<feature type="domain" description="tRNA (adenine(58)-N(1))-methyltransferase catalytic subunit TRM61 C-terminal" evidence="8">
    <location>
        <begin position="336"/>
        <end position="569"/>
    </location>
</feature>
<evidence type="ECO:0000259" key="8">
    <source>
        <dbReference type="Pfam" id="PF08704"/>
    </source>
</evidence>
<dbReference type="Gene3D" id="3.40.50.150">
    <property type="entry name" value="Vaccinia Virus protein VP39"/>
    <property type="match status" value="1"/>
</dbReference>
<keyword evidence="2" id="KW-0489">Methyltransferase</keyword>
<dbReference type="InterPro" id="IPR014816">
    <property type="entry name" value="tRNA_MeTrfase_Gcd14"/>
</dbReference>
<feature type="compositionally biased region" description="Polar residues" evidence="7">
    <location>
        <begin position="195"/>
        <end position="212"/>
    </location>
</feature>
<evidence type="ECO:0000313" key="10">
    <source>
        <dbReference type="EnsemblMetazoa" id="XP_038075823.1"/>
    </source>
</evidence>
<dbReference type="AlphaFoldDB" id="A0A914BHS3"/>
<dbReference type="SUPFAM" id="SSF53335">
    <property type="entry name" value="S-adenosyl-L-methionine-dependent methyltransferases"/>
    <property type="match status" value="1"/>
</dbReference>
<keyword evidence="5" id="KW-0819">tRNA processing</keyword>
<evidence type="ECO:0000256" key="5">
    <source>
        <dbReference type="ARBA" id="ARBA00022694"/>
    </source>
</evidence>
<keyword evidence="4" id="KW-0949">S-adenosyl-L-methionine</keyword>
<dbReference type="CTD" id="55006"/>
<reference evidence="10" key="1">
    <citation type="submission" date="2022-11" db="UniProtKB">
        <authorList>
            <consortium name="EnsemblMetazoa"/>
        </authorList>
    </citation>
    <scope>IDENTIFICATION</scope>
</reference>
<dbReference type="OrthoDB" id="5585464at2759"/>
<dbReference type="GO" id="GO:0160107">
    <property type="term" value="F:tRNA (adenine(58)-N1)-methyltransferase activity"/>
    <property type="evidence" value="ECO:0007669"/>
    <property type="project" value="UniProtKB-EC"/>
</dbReference>
<dbReference type="RefSeq" id="XP_038075823.1">
    <property type="nucleotide sequence ID" value="XM_038219895.1"/>
</dbReference>
<dbReference type="Gene3D" id="3.10.330.20">
    <property type="match status" value="1"/>
</dbReference>
<evidence type="ECO:0000256" key="2">
    <source>
        <dbReference type="ARBA" id="ARBA00022603"/>
    </source>
</evidence>
<dbReference type="Pfam" id="PF08704">
    <property type="entry name" value="GCD14"/>
    <property type="match status" value="1"/>
</dbReference>
<dbReference type="Pfam" id="PF21985">
    <property type="entry name" value="TR61B_FKBP-like"/>
    <property type="match status" value="1"/>
</dbReference>
<protein>
    <recommendedName>
        <fullName evidence="1">tRNA (adenine(58)-N(1))-methyltransferase</fullName>
        <ecNumber evidence="1">2.1.1.220</ecNumber>
    </recommendedName>
</protein>